<dbReference type="Proteomes" id="UP000017938">
    <property type="component" value="Unassembled WGS sequence"/>
</dbReference>
<evidence type="ECO:0000313" key="1">
    <source>
        <dbReference type="EMBL" id="CDC76251.1"/>
    </source>
</evidence>
<dbReference type="AlphaFoldDB" id="R6U827"/>
<dbReference type="Gene3D" id="3.20.20.80">
    <property type="entry name" value="Glycosidases"/>
    <property type="match status" value="1"/>
</dbReference>
<reference evidence="1" key="1">
    <citation type="submission" date="2012-11" db="EMBL/GenBank/DDBJ databases">
        <title>Dependencies among metagenomic species, viruses, plasmids and units of genetic variation.</title>
        <authorList>
            <person name="Nielsen H.B."/>
            <person name="Almeida M."/>
            <person name="Juncker A.S."/>
            <person name="Rasmussen S."/>
            <person name="Li J."/>
            <person name="Sunagawa S."/>
            <person name="Plichta D."/>
            <person name="Gautier L."/>
            <person name="Le Chatelier E."/>
            <person name="Peletier E."/>
            <person name="Bonde I."/>
            <person name="Nielsen T."/>
            <person name="Manichanh C."/>
            <person name="Arumugam M."/>
            <person name="Batto J."/>
            <person name="Santos M.B.Q.D."/>
            <person name="Blom N."/>
            <person name="Borruel N."/>
            <person name="Burgdorf K.S."/>
            <person name="Boumezbeur F."/>
            <person name="Casellas F."/>
            <person name="Dore J."/>
            <person name="Guarner F."/>
            <person name="Hansen T."/>
            <person name="Hildebrand F."/>
            <person name="Kaas R.S."/>
            <person name="Kennedy S."/>
            <person name="Kristiansen K."/>
            <person name="Kultima J.R."/>
            <person name="Leonard P."/>
            <person name="Levenez F."/>
            <person name="Lund O."/>
            <person name="Moumen B."/>
            <person name="Le Paslier D."/>
            <person name="Pons N."/>
            <person name="Pedersen O."/>
            <person name="Prifti E."/>
            <person name="Qin J."/>
            <person name="Raes J."/>
            <person name="Tap J."/>
            <person name="Tims S."/>
            <person name="Ussery D.W."/>
            <person name="Yamada T."/>
            <person name="MetaHit consortium"/>
            <person name="Renault P."/>
            <person name="Sicheritz-Ponten T."/>
            <person name="Bork P."/>
            <person name="Wang J."/>
            <person name="Brunak S."/>
            <person name="Ehrlich S.D."/>
        </authorList>
    </citation>
    <scope>NUCLEOTIDE SEQUENCE [LARGE SCALE GENOMIC DNA]</scope>
</reference>
<gene>
    <name evidence="1" type="ORF">BN580_00147</name>
</gene>
<dbReference type="EMBL" id="CBFW010000357">
    <property type="protein sequence ID" value="CDC76251.1"/>
    <property type="molecule type" value="Genomic_DNA"/>
</dbReference>
<comment type="caution">
    <text evidence="1">The sequence shown here is derived from an EMBL/GenBank/DDBJ whole genome shotgun (WGS) entry which is preliminary data.</text>
</comment>
<name>R6U827_9BACT</name>
<sequence>MKLANHSNFNAIDHLSRALPNFDSVKAKDNTKVVGLFYYLWHGYHGTQGPYDITKILQQDPNAMDNLDSSAWPDPTNVPMLHWGEPMFGYYLADDEWVLRRHVQMFIDAQIDVLYFDVTNGFNYEQNYLRLFEVLTELQEQGFQVPKVCFYLAPQTRGCGTGNLESLWFNLYKPERYKNLWFYWKGKPLIICHSKRQLPDEVRAFFTWRAPTWGDPKTPECWAWEGNPPKMATDLDGNPEQMAISVCANKCDLDSEDPLYGDNMSDGHWGALVHGRSWHNGAKDERENATHYGFHIGEQMEFALKEDPPVVFVCQWNEWLVPFLTTQTTDAPRYNYRGHDICFRDEFNEEYSRDIEPMKGGYKDAYYMQLISFVRRFKGMEAPTVDTVLSTIKNIDRFTEWDTAGIAYRKYIGGCKPRDHRAYDAIGKYTNYTGRNEFHISKVASDDQYIYFYAECVNKITAANGDNWMNLYIRNPKLTGPSWEGYHFIINRSRSSKLTAVERCAKNGEYSWDGIGEVEYSVKNNKINVKIPKMLLGISSEDFSIEFKWSDNMQDRDVMDFYVNGDCAPMGRLNYTYYFKKSAEA</sequence>
<proteinExistence type="predicted"/>
<dbReference type="STRING" id="1263015.BN580_00147"/>
<evidence type="ECO:0000313" key="2">
    <source>
        <dbReference type="Proteomes" id="UP000017938"/>
    </source>
</evidence>
<organism evidence="1 2">
    <name type="scientific">Candidatus Colimorpha enterica</name>
    <dbReference type="NCBI Taxonomy" id="3083063"/>
    <lineage>
        <taxon>Bacteria</taxon>
        <taxon>Pseudomonadati</taxon>
        <taxon>Bacteroidota</taxon>
        <taxon>Bacteroidia</taxon>
        <taxon>Bacteroidales</taxon>
        <taxon>Candidatus Colimorpha</taxon>
    </lineage>
</organism>
<accession>R6U827</accession>
<protein>
    <submittedName>
        <fullName evidence="1">Uncharacterized protein</fullName>
    </submittedName>
</protein>